<dbReference type="Pfam" id="PF00561">
    <property type="entry name" value="Abhydrolase_1"/>
    <property type="match status" value="1"/>
</dbReference>
<dbReference type="PANTHER" id="PTHR43248">
    <property type="entry name" value="2-SUCCINYL-6-HYDROXY-2,4-CYCLOHEXADIENE-1-CARBOXYLATE SYNTHASE"/>
    <property type="match status" value="1"/>
</dbReference>
<dbReference type="EMBL" id="JAZHXI010000018">
    <property type="protein sequence ID" value="KAL2061477.1"/>
    <property type="molecule type" value="Genomic_DNA"/>
</dbReference>
<reference evidence="5 6" key="1">
    <citation type="journal article" date="2024" name="Commun. Biol.">
        <title>Comparative genomic analysis of thermophilic fungi reveals convergent evolutionary adaptations and gene losses.</title>
        <authorList>
            <person name="Steindorff A.S."/>
            <person name="Aguilar-Pontes M.V."/>
            <person name="Robinson A.J."/>
            <person name="Andreopoulos B."/>
            <person name="LaButti K."/>
            <person name="Kuo A."/>
            <person name="Mondo S."/>
            <person name="Riley R."/>
            <person name="Otillar R."/>
            <person name="Haridas S."/>
            <person name="Lipzen A."/>
            <person name="Grimwood J."/>
            <person name="Schmutz J."/>
            <person name="Clum A."/>
            <person name="Reid I.D."/>
            <person name="Moisan M.C."/>
            <person name="Butler G."/>
            <person name="Nguyen T.T.M."/>
            <person name="Dewar K."/>
            <person name="Conant G."/>
            <person name="Drula E."/>
            <person name="Henrissat B."/>
            <person name="Hansel C."/>
            <person name="Singer S."/>
            <person name="Hutchinson M.I."/>
            <person name="de Vries R.P."/>
            <person name="Natvig D.O."/>
            <person name="Powell A.J."/>
            <person name="Tsang A."/>
            <person name="Grigoriev I.V."/>
        </authorList>
    </citation>
    <scope>NUCLEOTIDE SEQUENCE [LARGE SCALE GENOMIC DNA]</scope>
    <source>
        <strain evidence="5 6">CBS 494.80</strain>
    </source>
</reference>
<name>A0ABR4BV04_9HELO</name>
<evidence type="ECO:0000259" key="3">
    <source>
        <dbReference type="Pfam" id="PF00561"/>
    </source>
</evidence>
<keyword evidence="2" id="KW-0378">Hydrolase</keyword>
<gene>
    <name evidence="5" type="ORF">VTL71DRAFT_6854</name>
</gene>
<proteinExistence type="inferred from homology"/>
<evidence type="ECO:0000256" key="2">
    <source>
        <dbReference type="ARBA" id="ARBA00022801"/>
    </source>
</evidence>
<feature type="domain" description="AB hydrolase-1" evidence="3">
    <location>
        <begin position="80"/>
        <end position="232"/>
    </location>
</feature>
<dbReference type="Pfam" id="PF08386">
    <property type="entry name" value="Abhydrolase_4"/>
    <property type="match status" value="1"/>
</dbReference>
<dbReference type="InterPro" id="IPR000073">
    <property type="entry name" value="AB_hydrolase_1"/>
</dbReference>
<dbReference type="PANTHER" id="PTHR43248:SF25">
    <property type="entry name" value="AB HYDROLASE-1 DOMAIN-CONTAINING PROTEIN-RELATED"/>
    <property type="match status" value="1"/>
</dbReference>
<feature type="domain" description="Peptidase S33 tripeptidyl aminopeptidase-like C-terminal" evidence="4">
    <location>
        <begin position="382"/>
        <end position="466"/>
    </location>
</feature>
<comment type="similarity">
    <text evidence="1">Belongs to the peptidase S33 family.</text>
</comment>
<dbReference type="InterPro" id="IPR051601">
    <property type="entry name" value="Serine_prot/Carboxylest_S33"/>
</dbReference>
<evidence type="ECO:0000313" key="5">
    <source>
        <dbReference type="EMBL" id="KAL2061477.1"/>
    </source>
</evidence>
<protein>
    <submittedName>
        <fullName evidence="5">Uncharacterized protein</fullName>
    </submittedName>
</protein>
<keyword evidence="6" id="KW-1185">Reference proteome</keyword>
<dbReference type="SUPFAM" id="SSF53474">
    <property type="entry name" value="alpha/beta-Hydrolases"/>
    <property type="match status" value="1"/>
</dbReference>
<evidence type="ECO:0000256" key="1">
    <source>
        <dbReference type="ARBA" id="ARBA00010088"/>
    </source>
</evidence>
<organism evidence="5 6">
    <name type="scientific">Oculimacula yallundae</name>
    <dbReference type="NCBI Taxonomy" id="86028"/>
    <lineage>
        <taxon>Eukaryota</taxon>
        <taxon>Fungi</taxon>
        <taxon>Dikarya</taxon>
        <taxon>Ascomycota</taxon>
        <taxon>Pezizomycotina</taxon>
        <taxon>Leotiomycetes</taxon>
        <taxon>Helotiales</taxon>
        <taxon>Ploettnerulaceae</taxon>
        <taxon>Oculimacula</taxon>
    </lineage>
</organism>
<accession>A0ABR4BV04</accession>
<dbReference type="InterPro" id="IPR013595">
    <property type="entry name" value="Pept_S33_TAP-like_C"/>
</dbReference>
<dbReference type="Gene3D" id="3.40.50.1820">
    <property type="entry name" value="alpha/beta hydrolase"/>
    <property type="match status" value="1"/>
</dbReference>
<evidence type="ECO:0000313" key="6">
    <source>
        <dbReference type="Proteomes" id="UP001595075"/>
    </source>
</evidence>
<evidence type="ECO:0000259" key="4">
    <source>
        <dbReference type="Pfam" id="PF08386"/>
    </source>
</evidence>
<sequence length="499" mass="53722">MILKLSLLLAGATASPLKHIRSGINWGPCSINGTLAIDCANFTVPLDYTDTASNRTLSLELLRVPAINGPSRGSIFFNFGGPGIAVRSSLASQAHLLQALTGGNHDLIGIDPRGTANTLTFQCFANATEKASLVSATGTGLMNSSDIAKGATWISNKIFARKCAQNAGENGTFIGTAFTARDMMQVVDALDEDGLLRYWGFSYGTLLGATVASMFPDRMDKVILDAVMNPHQFYNGPMSCSPNDCALAGNHTDTAKLEALVWKVVDDLKYRPIEIEGTIVEYQTVKTMIRSSLYSIQNFRPFAKALNGLLVNNQTQYLEGATELASLTAPVFTGATGDDSPYGIHCADKKYRKGSLDDMLPDIEMLAHSSRLMGDFSPVLLSMCAQWKMESKERYEGDFQNIRTKHPVFFIGNTFDSATSIKSAFNASSGFVNSVHGSLNHPSLCTARAVKAYFDDGIVPAQGAVCAVDVAPFSNTTFDDLLPQLGFDTSKILGMSKTD</sequence>
<comment type="caution">
    <text evidence="5">The sequence shown here is derived from an EMBL/GenBank/DDBJ whole genome shotgun (WGS) entry which is preliminary data.</text>
</comment>
<dbReference type="InterPro" id="IPR029058">
    <property type="entry name" value="AB_hydrolase_fold"/>
</dbReference>
<dbReference type="Proteomes" id="UP001595075">
    <property type="component" value="Unassembled WGS sequence"/>
</dbReference>